<comment type="catalytic activity">
    <reaction evidence="1">
        <text>ATP + H2O = ADP + phosphate + H(+)</text>
        <dbReference type="Rhea" id="RHEA:13065"/>
        <dbReference type="ChEBI" id="CHEBI:15377"/>
        <dbReference type="ChEBI" id="CHEBI:15378"/>
        <dbReference type="ChEBI" id="CHEBI:30616"/>
        <dbReference type="ChEBI" id="CHEBI:43474"/>
        <dbReference type="ChEBI" id="CHEBI:456216"/>
        <dbReference type="EC" id="5.6.2.3"/>
    </reaction>
</comment>
<keyword evidence="4" id="KW-1185">Reference proteome</keyword>
<dbReference type="GO" id="GO:0043139">
    <property type="term" value="F:5'-3' DNA helicase activity"/>
    <property type="evidence" value="ECO:0007669"/>
    <property type="project" value="UniProtKB-EC"/>
</dbReference>
<dbReference type="GO" id="GO:0006281">
    <property type="term" value="P:DNA repair"/>
    <property type="evidence" value="ECO:0007669"/>
    <property type="project" value="UniProtKB-KW"/>
</dbReference>
<accession>A0A8X6YJQ8</accession>
<sequence length="104" mass="10815">MAVAVASSGIAATLLAGGRIAHSAFKLPLDLARSDNATCNISKGKEQGHVTMSHINAFHALDKILQDLRGSSAIMGGATVELAGDFRQTFPIVTRDTPADQINA</sequence>
<comment type="caution">
    <text evidence="3">The sequence shown here is derived from an EMBL/GenBank/DDBJ whole genome shotgun (WGS) entry which is preliminary data.</text>
</comment>
<evidence type="ECO:0000256" key="1">
    <source>
        <dbReference type="RuleBase" id="RU363044"/>
    </source>
</evidence>
<dbReference type="InterPro" id="IPR010285">
    <property type="entry name" value="DNA_helicase_pif1-like_DEAD"/>
</dbReference>
<dbReference type="GO" id="GO:0000723">
    <property type="term" value="P:telomere maintenance"/>
    <property type="evidence" value="ECO:0007669"/>
    <property type="project" value="InterPro"/>
</dbReference>
<keyword evidence="1 3" id="KW-0347">Helicase</keyword>
<dbReference type="Proteomes" id="UP000886998">
    <property type="component" value="Unassembled WGS sequence"/>
</dbReference>
<comment type="similarity">
    <text evidence="1">Belongs to the helicase family.</text>
</comment>
<dbReference type="AlphaFoldDB" id="A0A8X6YJQ8"/>
<evidence type="ECO:0000259" key="2">
    <source>
        <dbReference type="Pfam" id="PF05970"/>
    </source>
</evidence>
<protein>
    <recommendedName>
        <fullName evidence="1">ATP-dependent DNA helicase</fullName>
        <ecNumber evidence="1">5.6.2.3</ecNumber>
    </recommendedName>
</protein>
<name>A0A8X6YJQ8_9ARAC</name>
<comment type="cofactor">
    <cofactor evidence="1">
        <name>Mg(2+)</name>
        <dbReference type="ChEBI" id="CHEBI:18420"/>
    </cofactor>
</comment>
<dbReference type="GO" id="GO:0006310">
    <property type="term" value="P:DNA recombination"/>
    <property type="evidence" value="ECO:0007669"/>
    <property type="project" value="UniProtKB-KW"/>
</dbReference>
<dbReference type="OrthoDB" id="6435739at2759"/>
<keyword evidence="1" id="KW-0547">Nucleotide-binding</keyword>
<organism evidence="3 4">
    <name type="scientific">Trichonephila inaurata madagascariensis</name>
    <dbReference type="NCBI Taxonomy" id="2747483"/>
    <lineage>
        <taxon>Eukaryota</taxon>
        <taxon>Metazoa</taxon>
        <taxon>Ecdysozoa</taxon>
        <taxon>Arthropoda</taxon>
        <taxon>Chelicerata</taxon>
        <taxon>Arachnida</taxon>
        <taxon>Araneae</taxon>
        <taxon>Araneomorphae</taxon>
        <taxon>Entelegynae</taxon>
        <taxon>Araneoidea</taxon>
        <taxon>Nephilidae</taxon>
        <taxon>Trichonephila</taxon>
        <taxon>Trichonephila inaurata</taxon>
    </lineage>
</organism>
<keyword evidence="1" id="KW-0227">DNA damage</keyword>
<proteinExistence type="inferred from homology"/>
<dbReference type="EMBL" id="BMAV01019239">
    <property type="protein sequence ID" value="GFY72135.1"/>
    <property type="molecule type" value="Genomic_DNA"/>
</dbReference>
<evidence type="ECO:0000313" key="3">
    <source>
        <dbReference type="EMBL" id="GFY72135.1"/>
    </source>
</evidence>
<evidence type="ECO:0000313" key="4">
    <source>
        <dbReference type="Proteomes" id="UP000886998"/>
    </source>
</evidence>
<keyword evidence="1" id="KW-0067">ATP-binding</keyword>
<dbReference type="PANTHER" id="PTHR10492:SF57">
    <property type="entry name" value="ATP-DEPENDENT DNA HELICASE"/>
    <property type="match status" value="1"/>
</dbReference>
<keyword evidence="1" id="KW-0233">DNA recombination</keyword>
<dbReference type="EC" id="5.6.2.3" evidence="1"/>
<dbReference type="PANTHER" id="PTHR10492">
    <property type="match status" value="1"/>
</dbReference>
<dbReference type="GO" id="GO:0016787">
    <property type="term" value="F:hydrolase activity"/>
    <property type="evidence" value="ECO:0007669"/>
    <property type="project" value="UniProtKB-KW"/>
</dbReference>
<dbReference type="GO" id="GO:0005524">
    <property type="term" value="F:ATP binding"/>
    <property type="evidence" value="ECO:0007669"/>
    <property type="project" value="UniProtKB-KW"/>
</dbReference>
<reference evidence="3" key="1">
    <citation type="submission" date="2020-08" db="EMBL/GenBank/DDBJ databases">
        <title>Multicomponent nature underlies the extraordinary mechanical properties of spider dragline silk.</title>
        <authorList>
            <person name="Kono N."/>
            <person name="Nakamura H."/>
            <person name="Mori M."/>
            <person name="Yoshida Y."/>
            <person name="Ohtoshi R."/>
            <person name="Malay A.D."/>
            <person name="Moran D.A.P."/>
            <person name="Tomita M."/>
            <person name="Numata K."/>
            <person name="Arakawa K."/>
        </authorList>
    </citation>
    <scope>NUCLEOTIDE SEQUENCE</scope>
</reference>
<keyword evidence="1" id="KW-0234">DNA repair</keyword>
<gene>
    <name evidence="3" type="primary">ANCDUO_22754</name>
    <name evidence="3" type="ORF">TNIN_88011</name>
</gene>
<keyword evidence="1" id="KW-0378">Hydrolase</keyword>
<feature type="domain" description="DNA helicase Pif1-like DEAD-box helicase" evidence="2">
    <location>
        <begin position="2"/>
        <end position="103"/>
    </location>
</feature>
<dbReference type="Pfam" id="PF05970">
    <property type="entry name" value="PIF1"/>
    <property type="match status" value="1"/>
</dbReference>